<evidence type="ECO:0000256" key="1">
    <source>
        <dbReference type="ARBA" id="ARBA00001772"/>
    </source>
</evidence>
<feature type="domain" description="PDZ" evidence="15">
    <location>
        <begin position="243"/>
        <end position="312"/>
    </location>
</feature>
<comment type="similarity">
    <text evidence="4">Belongs to the peptidase S1C family.</text>
</comment>
<dbReference type="Pfam" id="PF13180">
    <property type="entry name" value="PDZ_2"/>
    <property type="match status" value="2"/>
</dbReference>
<protein>
    <recommendedName>
        <fullName evidence="6">Probable periplasmic serine endoprotease DegP-like</fullName>
        <ecNumber evidence="5">3.4.21.107</ecNumber>
    </recommendedName>
    <alternativeName>
        <fullName evidence="14">Protease Do</fullName>
    </alternativeName>
</protein>
<dbReference type="InterPro" id="IPR011782">
    <property type="entry name" value="Pept_S1C_Do"/>
</dbReference>
<dbReference type="Gene3D" id="2.30.42.10">
    <property type="match status" value="2"/>
</dbReference>
<gene>
    <name evidence="16" type="ORF">RM530_13810</name>
</gene>
<keyword evidence="17" id="KW-1185">Reference proteome</keyword>
<dbReference type="PANTHER" id="PTHR22939">
    <property type="entry name" value="SERINE PROTEASE FAMILY S1C HTRA-RELATED"/>
    <property type="match status" value="1"/>
</dbReference>
<dbReference type="RefSeq" id="WP_311365837.1">
    <property type="nucleotide sequence ID" value="NZ_JAVRIC010000021.1"/>
</dbReference>
<dbReference type="EC" id="3.4.21.107" evidence="5"/>
<evidence type="ECO:0000256" key="14">
    <source>
        <dbReference type="ARBA" id="ARBA00032850"/>
    </source>
</evidence>
<dbReference type="Pfam" id="PF13365">
    <property type="entry name" value="Trypsin_2"/>
    <property type="match status" value="1"/>
</dbReference>
<dbReference type="InterPro" id="IPR001478">
    <property type="entry name" value="PDZ"/>
</dbReference>
<evidence type="ECO:0000256" key="4">
    <source>
        <dbReference type="ARBA" id="ARBA00010541"/>
    </source>
</evidence>
<evidence type="ECO:0000313" key="16">
    <source>
        <dbReference type="EMBL" id="MDT0498428.1"/>
    </source>
</evidence>
<comment type="subcellular location">
    <subcellularLocation>
        <location evidence="3">Periplasm</location>
    </subcellularLocation>
</comment>
<evidence type="ECO:0000313" key="17">
    <source>
        <dbReference type="Proteomes" id="UP001254608"/>
    </source>
</evidence>
<dbReference type="PROSITE" id="PS51257">
    <property type="entry name" value="PROKAR_LIPOPROTEIN"/>
    <property type="match status" value="1"/>
</dbReference>
<proteinExistence type="inferred from homology"/>
<dbReference type="CDD" id="cd10839">
    <property type="entry name" value="cpPDZ1_DegP-like"/>
    <property type="match status" value="1"/>
</dbReference>
<dbReference type="SMART" id="SM00228">
    <property type="entry name" value="PDZ"/>
    <property type="match status" value="2"/>
</dbReference>
<evidence type="ECO:0000256" key="3">
    <source>
        <dbReference type="ARBA" id="ARBA00004418"/>
    </source>
</evidence>
<evidence type="ECO:0000256" key="13">
    <source>
        <dbReference type="ARBA" id="ARBA00023016"/>
    </source>
</evidence>
<keyword evidence="7" id="KW-0645">Protease</keyword>
<feature type="domain" description="PDZ" evidence="15">
    <location>
        <begin position="375"/>
        <end position="430"/>
    </location>
</feature>
<dbReference type="SUPFAM" id="SSF50494">
    <property type="entry name" value="Trypsin-like serine proteases"/>
    <property type="match status" value="1"/>
</dbReference>
<evidence type="ECO:0000256" key="8">
    <source>
        <dbReference type="ARBA" id="ARBA00022729"/>
    </source>
</evidence>
<evidence type="ECO:0000256" key="9">
    <source>
        <dbReference type="ARBA" id="ARBA00022737"/>
    </source>
</evidence>
<dbReference type="InterPro" id="IPR036034">
    <property type="entry name" value="PDZ_sf"/>
</dbReference>
<dbReference type="PROSITE" id="PS50106">
    <property type="entry name" value="PDZ"/>
    <property type="match status" value="2"/>
</dbReference>
<comment type="catalytic activity">
    <reaction evidence="1">
        <text>Acts on substrates that are at least partially unfolded. The cleavage site P1 residue is normally between a pair of hydrophobic residues, such as Val-|-Val.</text>
        <dbReference type="EC" id="3.4.21.107"/>
    </reaction>
</comment>
<dbReference type="NCBIfam" id="TIGR02037">
    <property type="entry name" value="degP_htrA_DO"/>
    <property type="match status" value="1"/>
</dbReference>
<keyword evidence="12" id="KW-0720">Serine protease</keyword>
<evidence type="ECO:0000256" key="11">
    <source>
        <dbReference type="ARBA" id="ARBA00022801"/>
    </source>
</evidence>
<evidence type="ECO:0000256" key="12">
    <source>
        <dbReference type="ARBA" id="ARBA00022825"/>
    </source>
</evidence>
<evidence type="ECO:0000256" key="6">
    <source>
        <dbReference type="ARBA" id="ARBA00013958"/>
    </source>
</evidence>
<name>A0ABU2WKL3_9GAMM</name>
<evidence type="ECO:0000256" key="10">
    <source>
        <dbReference type="ARBA" id="ARBA00022764"/>
    </source>
</evidence>
<evidence type="ECO:0000256" key="2">
    <source>
        <dbReference type="ARBA" id="ARBA00002610"/>
    </source>
</evidence>
<dbReference type="Proteomes" id="UP001254608">
    <property type="component" value="Unassembled WGS sequence"/>
</dbReference>
<keyword evidence="8" id="KW-0732">Signal</keyword>
<reference evidence="16 17" key="1">
    <citation type="submission" date="2023-09" db="EMBL/GenBank/DDBJ databases">
        <authorList>
            <person name="Rey-Velasco X."/>
        </authorList>
    </citation>
    <scope>NUCLEOTIDE SEQUENCE [LARGE SCALE GENOMIC DNA]</scope>
    <source>
        <strain evidence="16 17">W345</strain>
    </source>
</reference>
<dbReference type="PRINTS" id="PR00834">
    <property type="entry name" value="PROTEASES2C"/>
</dbReference>
<dbReference type="InterPro" id="IPR009003">
    <property type="entry name" value="Peptidase_S1_PA"/>
</dbReference>
<evidence type="ECO:0000256" key="7">
    <source>
        <dbReference type="ARBA" id="ARBA00022670"/>
    </source>
</evidence>
<comment type="caution">
    <text evidence="16">The sequence shown here is derived from an EMBL/GenBank/DDBJ whole genome shotgun (WGS) entry which is preliminary data.</text>
</comment>
<dbReference type="PANTHER" id="PTHR22939:SF130">
    <property type="entry name" value="PERIPLASMIC SERINE ENDOPROTEASE DEGP-LIKE-RELATED"/>
    <property type="match status" value="1"/>
</dbReference>
<dbReference type="InterPro" id="IPR001940">
    <property type="entry name" value="Peptidase_S1C"/>
</dbReference>
<organism evidence="16 17">
    <name type="scientific">Banduia mediterranea</name>
    <dbReference type="NCBI Taxonomy" id="3075609"/>
    <lineage>
        <taxon>Bacteria</taxon>
        <taxon>Pseudomonadati</taxon>
        <taxon>Pseudomonadota</taxon>
        <taxon>Gammaproteobacteria</taxon>
        <taxon>Nevskiales</taxon>
        <taxon>Algiphilaceae</taxon>
        <taxon>Banduia</taxon>
    </lineage>
</organism>
<dbReference type="SUPFAM" id="SSF50156">
    <property type="entry name" value="PDZ domain-like"/>
    <property type="match status" value="2"/>
</dbReference>
<accession>A0ABU2WKL3</accession>
<comment type="function">
    <text evidence="2">Might be efficient in the degradation of transiently denatured and unfolded proteins which accumulate in the periplasm following stress conditions.</text>
</comment>
<dbReference type="Gene3D" id="2.40.10.120">
    <property type="match status" value="1"/>
</dbReference>
<sequence>MSVAPRLSVLSTLAAGLVLLVGCAKDSGYPNFVDIVDRASPSVVNISTVSRVDAGMTRDMPEFAPLPFEAPGGSDAPMEDMESLGSGFVLWSDGYIVTNRHVVRDADEIIVRLLDRRQFAASVVGIDERSDIALLKIDARGLPAARIGDSELLRVGEWVLAIGSPFGFDHSVTSGIVSAKGRNLASEQYVPFIQTDVAINQGNSGGPLFNLKGEVVGVNSQIYSQTGGYMGISFAIPIDVALKVAEQLRDRGQVLRGWLGVVVQPITRELAQSFGMNRPEGALVARVMPNSPAERAGLRTGDIILNFNGRVLPSSEALPPLVGNTDPGDLVPLQLLRDGERMAVNVTIGVLAAEGNQDSGIAPSAPSSGPIDRTGSLGLVIEPLTPEDRQREQVVSGGVLVAEVDAGPARDAGLRAGDVILSIGGSTVDSPARFDEVVKRLAPGQQAPILVQRRGAPLFLAIKAPPR</sequence>
<evidence type="ECO:0000259" key="15">
    <source>
        <dbReference type="PROSITE" id="PS50106"/>
    </source>
</evidence>
<evidence type="ECO:0000256" key="5">
    <source>
        <dbReference type="ARBA" id="ARBA00013035"/>
    </source>
</evidence>
<keyword evidence="13" id="KW-0346">Stress response</keyword>
<keyword evidence="10" id="KW-0574">Periplasm</keyword>
<keyword evidence="11" id="KW-0378">Hydrolase</keyword>
<dbReference type="EMBL" id="JAVRIC010000021">
    <property type="protein sequence ID" value="MDT0498428.1"/>
    <property type="molecule type" value="Genomic_DNA"/>
</dbReference>
<keyword evidence="9" id="KW-0677">Repeat</keyword>